<sequence length="180" mass="19431">MMTDLIFARTHGDDAEDGTSLLPQRGGVDISMPDRNQTGQASDNVRERHVHTPCSHPSDGEGVEHMWTYNAPPVLQSSDNPNNDVLRSADDLDRSVTLVESLPFACESEDEGDNESVNSCPPLEDTPSPLDSSLLTSGTLIEDTVRLSLGESCVQCSTLAFPGFRPVSQIVGMRYRGALG</sequence>
<accession>A0A0D7AQ93</accession>
<proteinExistence type="predicted"/>
<organism evidence="2 3">
    <name type="scientific">Cylindrobasidium torrendii FP15055 ss-10</name>
    <dbReference type="NCBI Taxonomy" id="1314674"/>
    <lineage>
        <taxon>Eukaryota</taxon>
        <taxon>Fungi</taxon>
        <taxon>Dikarya</taxon>
        <taxon>Basidiomycota</taxon>
        <taxon>Agaricomycotina</taxon>
        <taxon>Agaricomycetes</taxon>
        <taxon>Agaricomycetidae</taxon>
        <taxon>Agaricales</taxon>
        <taxon>Marasmiineae</taxon>
        <taxon>Physalacriaceae</taxon>
        <taxon>Cylindrobasidium</taxon>
    </lineage>
</organism>
<reference evidence="2 3" key="1">
    <citation type="journal article" date="2015" name="Fungal Genet. Biol.">
        <title>Evolution of novel wood decay mechanisms in Agaricales revealed by the genome sequences of Fistulina hepatica and Cylindrobasidium torrendii.</title>
        <authorList>
            <person name="Floudas D."/>
            <person name="Held B.W."/>
            <person name="Riley R."/>
            <person name="Nagy L.G."/>
            <person name="Koehler G."/>
            <person name="Ransdell A.S."/>
            <person name="Younus H."/>
            <person name="Chow J."/>
            <person name="Chiniquy J."/>
            <person name="Lipzen A."/>
            <person name="Tritt A."/>
            <person name="Sun H."/>
            <person name="Haridas S."/>
            <person name="LaButti K."/>
            <person name="Ohm R.A."/>
            <person name="Kues U."/>
            <person name="Blanchette R.A."/>
            <person name="Grigoriev I.V."/>
            <person name="Minto R.E."/>
            <person name="Hibbett D.S."/>
        </authorList>
    </citation>
    <scope>NUCLEOTIDE SEQUENCE [LARGE SCALE GENOMIC DNA]</scope>
    <source>
        <strain evidence="2 3">FP15055 ss-10</strain>
    </source>
</reference>
<evidence type="ECO:0000313" key="3">
    <source>
        <dbReference type="Proteomes" id="UP000054007"/>
    </source>
</evidence>
<feature type="compositionally biased region" description="Low complexity" evidence="1">
    <location>
        <begin position="121"/>
        <end position="130"/>
    </location>
</feature>
<evidence type="ECO:0000256" key="1">
    <source>
        <dbReference type="SAM" id="MobiDB-lite"/>
    </source>
</evidence>
<dbReference type="EMBL" id="KN881570">
    <property type="protein sequence ID" value="KIY60533.1"/>
    <property type="molecule type" value="Genomic_DNA"/>
</dbReference>
<feature type="region of interest" description="Disordered" evidence="1">
    <location>
        <begin position="106"/>
        <end position="130"/>
    </location>
</feature>
<dbReference type="AlphaFoldDB" id="A0A0D7AQ93"/>
<gene>
    <name evidence="2" type="ORF">CYLTODRAFT_24110</name>
</gene>
<evidence type="ECO:0000313" key="2">
    <source>
        <dbReference type="EMBL" id="KIY60533.1"/>
    </source>
</evidence>
<feature type="compositionally biased region" description="Polar residues" evidence="1">
    <location>
        <begin position="34"/>
        <end position="43"/>
    </location>
</feature>
<feature type="non-terminal residue" evidence="2">
    <location>
        <position position="180"/>
    </location>
</feature>
<dbReference type="Proteomes" id="UP000054007">
    <property type="component" value="Unassembled WGS sequence"/>
</dbReference>
<keyword evidence="3" id="KW-1185">Reference proteome</keyword>
<feature type="region of interest" description="Disordered" evidence="1">
    <location>
        <begin position="9"/>
        <end position="65"/>
    </location>
</feature>
<name>A0A0D7AQ93_9AGAR</name>
<protein>
    <submittedName>
        <fullName evidence="2">Uncharacterized protein</fullName>
    </submittedName>
</protein>